<proteinExistence type="predicted"/>
<keyword evidence="6" id="KW-1185">Reference proteome</keyword>
<evidence type="ECO:0000256" key="2">
    <source>
        <dbReference type="ARBA" id="ARBA00023002"/>
    </source>
</evidence>
<evidence type="ECO:0000313" key="5">
    <source>
        <dbReference type="EMBL" id="TGB05151.1"/>
    </source>
</evidence>
<keyword evidence="2" id="KW-0560">Oxidoreductase</keyword>
<feature type="binding site" evidence="3">
    <location>
        <position position="85"/>
    </location>
    <ligand>
        <name>substrate</name>
    </ligand>
</feature>
<feature type="binding site" evidence="3">
    <location>
        <position position="460"/>
    </location>
    <ligand>
        <name>FAD</name>
        <dbReference type="ChEBI" id="CHEBI:57692"/>
    </ligand>
</feature>
<comment type="cofactor">
    <cofactor evidence="1">
        <name>FAD</name>
        <dbReference type="ChEBI" id="CHEBI:57692"/>
    </cofactor>
</comment>
<dbReference type="SUPFAM" id="SSF54373">
    <property type="entry name" value="FAD-linked reductases, C-terminal domain"/>
    <property type="match status" value="1"/>
</dbReference>
<feature type="domain" description="Amine oxidase" evidence="4">
    <location>
        <begin position="37"/>
        <end position="483"/>
    </location>
</feature>
<name>A0A4Z0H788_9BACI</name>
<dbReference type="Proteomes" id="UP000297982">
    <property type="component" value="Unassembled WGS sequence"/>
</dbReference>
<dbReference type="Gene3D" id="3.90.660.10">
    <property type="match status" value="1"/>
</dbReference>
<dbReference type="Gene3D" id="3.50.50.60">
    <property type="entry name" value="FAD/NAD(P)-binding domain"/>
    <property type="match status" value="1"/>
</dbReference>
<sequence>MNNSSSLSYPEDMIHIIQDGLQAGSAPKKLIIIGAGMAGLVAGSLLKKAGHQVTILEGNSRLGGRVFTVRQPFTQGNYLDVGAMRIPGNHLLTHTYIKQFDLPINKFLNSSSKDLIFVNDILTTREYYEEHPDILNFPLNESEEGKTASTLFLEAVGYFLTLYKNSSPEEQKQLRKEYSRYSMGEYLRHNPLGPSLSETAVRKINVLLGIEGFPEFSFVDILTDIIYPIFGDETKFFEITGGNDRLPYSFYPQLKDNIYFNQKVVKITQFDQGVSVESTDTRTKQKWCWQADYVISSVPYTAFQFMEVDPYNSISFNKWKAIRELTIVPAVKVGIEFKTRFWEKYPYDNLLTDLPLRFMYLPRASADPSQPAVMLASYSWGQNALLFNSLKKDQIIDEIMQTLSKIYGEQVYEQYVSSVVFNWSANPFSAGCFTLFTPGQSRDIEENLATPEGRLHFAGEHTSSFHGWIEGAVESGIRVAHEVHNR</sequence>
<dbReference type="GO" id="GO:0001716">
    <property type="term" value="F:L-amino-acid oxidase activity"/>
    <property type="evidence" value="ECO:0007669"/>
    <property type="project" value="TreeGrafter"/>
</dbReference>
<dbReference type="PANTHER" id="PTHR10742">
    <property type="entry name" value="FLAVIN MONOAMINE OXIDASE"/>
    <property type="match status" value="1"/>
</dbReference>
<dbReference type="STRING" id="192814.GCA_900166575_02182"/>
<dbReference type="InterPro" id="IPR036188">
    <property type="entry name" value="FAD/NAD-bd_sf"/>
</dbReference>
<reference evidence="5 6" key="1">
    <citation type="journal article" date="2003" name="Int. J. Syst. Evol. Microbiol.">
        <title>Halobacillus salinus sp. nov., isolated from a salt lake on the coast of the East Sea in Korea.</title>
        <authorList>
            <person name="Yoon J.H."/>
            <person name="Kang K.H."/>
            <person name="Park Y.H."/>
        </authorList>
    </citation>
    <scope>NUCLEOTIDE SEQUENCE [LARGE SCALE GENOMIC DNA]</scope>
    <source>
        <strain evidence="5 6">HSL-3</strain>
    </source>
</reference>
<organism evidence="5 6">
    <name type="scientific">Halobacillus salinus</name>
    <dbReference type="NCBI Taxonomy" id="192814"/>
    <lineage>
        <taxon>Bacteria</taxon>
        <taxon>Bacillati</taxon>
        <taxon>Bacillota</taxon>
        <taxon>Bacilli</taxon>
        <taxon>Bacillales</taxon>
        <taxon>Bacillaceae</taxon>
        <taxon>Halobacillus</taxon>
    </lineage>
</organism>
<dbReference type="Pfam" id="PF01593">
    <property type="entry name" value="Amino_oxidase"/>
    <property type="match status" value="1"/>
</dbReference>
<dbReference type="SUPFAM" id="SSF51905">
    <property type="entry name" value="FAD/NAD(P)-binding domain"/>
    <property type="match status" value="1"/>
</dbReference>
<dbReference type="PANTHER" id="PTHR10742:SF342">
    <property type="entry name" value="AMINE OXIDASE"/>
    <property type="match status" value="1"/>
</dbReference>
<evidence type="ECO:0000256" key="1">
    <source>
        <dbReference type="ARBA" id="ARBA00001974"/>
    </source>
</evidence>
<dbReference type="InterPro" id="IPR050281">
    <property type="entry name" value="Flavin_monoamine_oxidase"/>
</dbReference>
<comment type="caution">
    <text evidence="5">The sequence shown here is derived from an EMBL/GenBank/DDBJ whole genome shotgun (WGS) entry which is preliminary data.</text>
</comment>
<feature type="binding site" evidence="3">
    <location>
        <begin position="82"/>
        <end position="85"/>
    </location>
    <ligand>
        <name>FAD</name>
        <dbReference type="ChEBI" id="CHEBI:57692"/>
    </ligand>
</feature>
<evidence type="ECO:0000313" key="6">
    <source>
        <dbReference type="Proteomes" id="UP000297982"/>
    </source>
</evidence>
<evidence type="ECO:0000259" key="4">
    <source>
        <dbReference type="Pfam" id="PF01593"/>
    </source>
</evidence>
<dbReference type="InterPro" id="IPR001613">
    <property type="entry name" value="Flavin_amine_oxidase"/>
</dbReference>
<dbReference type="AlphaFoldDB" id="A0A4Z0H788"/>
<gene>
    <name evidence="5" type="ORF">E4663_09200</name>
</gene>
<accession>A0A4Z0H788</accession>
<dbReference type="InterPro" id="IPR002937">
    <property type="entry name" value="Amino_oxidase"/>
</dbReference>
<dbReference type="PRINTS" id="PR00757">
    <property type="entry name" value="AMINEOXDASEF"/>
</dbReference>
<dbReference type="Gene3D" id="1.10.405.10">
    <property type="entry name" value="Guanine Nucleotide Dissociation Inhibitor, domain 1"/>
    <property type="match status" value="1"/>
</dbReference>
<dbReference type="EMBL" id="SRJC01000001">
    <property type="protein sequence ID" value="TGB05151.1"/>
    <property type="molecule type" value="Genomic_DNA"/>
</dbReference>
<feature type="binding site" evidence="3">
    <location>
        <position position="264"/>
    </location>
    <ligand>
        <name>FAD</name>
        <dbReference type="ChEBI" id="CHEBI:57692"/>
    </ligand>
</feature>
<protein>
    <submittedName>
        <fullName evidence="5">Amine oxidase</fullName>
    </submittedName>
</protein>
<evidence type="ECO:0000256" key="3">
    <source>
        <dbReference type="PIRSR" id="PIRSR601613-1"/>
    </source>
</evidence>
<dbReference type="GO" id="GO:0009063">
    <property type="term" value="P:amino acid catabolic process"/>
    <property type="evidence" value="ECO:0007669"/>
    <property type="project" value="TreeGrafter"/>
</dbReference>
<dbReference type="RefSeq" id="WP_135327356.1">
    <property type="nucleotide sequence ID" value="NZ_SRJC01000001.1"/>
</dbReference>